<evidence type="ECO:0000256" key="2">
    <source>
        <dbReference type="ARBA" id="ARBA00022691"/>
    </source>
</evidence>
<organism evidence="7 8">
    <name type="scientific">Candidatus Akkermansia intestinigallinarum</name>
    <dbReference type="NCBI Taxonomy" id="2838431"/>
    <lineage>
        <taxon>Bacteria</taxon>
        <taxon>Pseudomonadati</taxon>
        <taxon>Verrucomicrobiota</taxon>
        <taxon>Verrucomicrobiia</taxon>
        <taxon>Verrucomicrobiales</taxon>
        <taxon>Akkermansiaceae</taxon>
        <taxon>Akkermansia</taxon>
    </lineage>
</organism>
<keyword evidence="5" id="KW-0411">Iron-sulfur</keyword>
<evidence type="ECO:0000313" key="8">
    <source>
        <dbReference type="Proteomes" id="UP000823964"/>
    </source>
</evidence>
<dbReference type="InterPro" id="IPR007197">
    <property type="entry name" value="rSAM"/>
</dbReference>
<dbReference type="InterPro" id="IPR058240">
    <property type="entry name" value="rSAM_sf"/>
</dbReference>
<evidence type="ECO:0000313" key="7">
    <source>
        <dbReference type="EMBL" id="HIX19123.1"/>
    </source>
</evidence>
<dbReference type="Pfam" id="PF04055">
    <property type="entry name" value="Radical_SAM"/>
    <property type="match status" value="1"/>
</dbReference>
<accession>A0A9D1V9R8</accession>
<keyword evidence="4" id="KW-0408">Iron</keyword>
<dbReference type="NCBIfam" id="TIGR02495">
    <property type="entry name" value="NrdG2"/>
    <property type="match status" value="1"/>
</dbReference>
<evidence type="ECO:0000256" key="4">
    <source>
        <dbReference type="ARBA" id="ARBA00023004"/>
    </source>
</evidence>
<keyword evidence="3" id="KW-0479">Metal-binding</keyword>
<dbReference type="SFLD" id="SFLDS00029">
    <property type="entry name" value="Radical_SAM"/>
    <property type="match status" value="1"/>
</dbReference>
<dbReference type="GO" id="GO:0003824">
    <property type="term" value="F:catalytic activity"/>
    <property type="evidence" value="ECO:0007669"/>
    <property type="project" value="InterPro"/>
</dbReference>
<comment type="cofactor">
    <cofactor evidence="1">
        <name>[4Fe-4S] cluster</name>
        <dbReference type="ChEBI" id="CHEBI:49883"/>
    </cofactor>
</comment>
<dbReference type="Gene3D" id="3.20.20.70">
    <property type="entry name" value="Aldolase class I"/>
    <property type="match status" value="1"/>
</dbReference>
<keyword evidence="2" id="KW-0949">S-adenosyl-L-methionine</keyword>
<dbReference type="GO" id="GO:0046872">
    <property type="term" value="F:metal ion binding"/>
    <property type="evidence" value="ECO:0007669"/>
    <property type="project" value="UniProtKB-KW"/>
</dbReference>
<gene>
    <name evidence="7" type="ORF">H9862_00800</name>
</gene>
<dbReference type="SFLD" id="SFLDG01094">
    <property type="entry name" value="Uncharacterised_Radical_SAM_Su"/>
    <property type="match status" value="1"/>
</dbReference>
<evidence type="ECO:0000256" key="1">
    <source>
        <dbReference type="ARBA" id="ARBA00001966"/>
    </source>
</evidence>
<protein>
    <submittedName>
        <fullName evidence="7">Anaerobic ribonucleoside-triphosphate reductase activating protein</fullName>
    </submittedName>
</protein>
<dbReference type="InterPro" id="IPR013785">
    <property type="entry name" value="Aldolase_TIM"/>
</dbReference>
<proteinExistence type="predicted"/>
<reference evidence="7" key="2">
    <citation type="submission" date="2021-04" db="EMBL/GenBank/DDBJ databases">
        <authorList>
            <person name="Gilroy R."/>
        </authorList>
    </citation>
    <scope>NUCLEOTIDE SEQUENCE</scope>
    <source>
        <strain evidence="7">14975</strain>
    </source>
</reference>
<dbReference type="SUPFAM" id="SSF102114">
    <property type="entry name" value="Radical SAM enzymes"/>
    <property type="match status" value="1"/>
</dbReference>
<feature type="domain" description="Radical SAM core" evidence="6">
    <location>
        <begin position="14"/>
        <end position="228"/>
    </location>
</feature>
<dbReference type="PROSITE" id="PS51918">
    <property type="entry name" value="RADICAL_SAM"/>
    <property type="match status" value="1"/>
</dbReference>
<name>A0A9D1V9R8_9BACT</name>
<comment type="caution">
    <text evidence="7">The sequence shown here is derived from an EMBL/GenBank/DDBJ whole genome shotgun (WGS) entry which is preliminary data.</text>
</comment>
<dbReference type="SFLD" id="SFLDG01067">
    <property type="entry name" value="SPASM/twitch_domain_containing"/>
    <property type="match status" value="1"/>
</dbReference>
<dbReference type="GO" id="GO:0051536">
    <property type="term" value="F:iron-sulfur cluster binding"/>
    <property type="evidence" value="ECO:0007669"/>
    <property type="project" value="UniProtKB-KW"/>
</dbReference>
<dbReference type="EMBL" id="DXFQ01000013">
    <property type="protein sequence ID" value="HIX19123.1"/>
    <property type="molecule type" value="Genomic_DNA"/>
</dbReference>
<dbReference type="Proteomes" id="UP000823964">
    <property type="component" value="Unassembled WGS sequence"/>
</dbReference>
<dbReference type="PANTHER" id="PTHR11228:SF27">
    <property type="entry name" value="GLYCYL-RADICAL ENZYME ACTIVATING ENZYME MJ1227-RELATED"/>
    <property type="match status" value="1"/>
</dbReference>
<dbReference type="AlphaFoldDB" id="A0A9D1V9R8"/>
<dbReference type="InterPro" id="IPR012840">
    <property type="entry name" value="NrdG2"/>
</dbReference>
<evidence type="ECO:0000256" key="3">
    <source>
        <dbReference type="ARBA" id="ARBA00022723"/>
    </source>
</evidence>
<evidence type="ECO:0000259" key="6">
    <source>
        <dbReference type="PROSITE" id="PS51918"/>
    </source>
</evidence>
<dbReference type="CDD" id="cd01335">
    <property type="entry name" value="Radical_SAM"/>
    <property type="match status" value="1"/>
</dbReference>
<dbReference type="PANTHER" id="PTHR11228">
    <property type="entry name" value="RADICAL SAM DOMAIN PROTEIN"/>
    <property type="match status" value="1"/>
</dbReference>
<evidence type="ECO:0000256" key="5">
    <source>
        <dbReference type="ARBA" id="ARBA00023014"/>
    </source>
</evidence>
<sequence length="232" mass="26752">MRQPADITPLTYLDYPRKAACILWYSGCNLRCPYCYNPDLATARNSDSKDVMAFLHERRDFLDAVVLSGGESTLNPDIRELCEQIKALGYLIKVDTNGSNPAVLRELLEAKLLDYVAMDNKMPSARSWKLPGGERLFDRFRTSLALLLDSQLEFELRTTVHPDLLDEADILQMIREAHHLGYNGTYYLQFFFDTGNTLGKLRPPSRRYDRGLLDERSPLTIGYRNFPEERYK</sequence>
<dbReference type="InterPro" id="IPR050377">
    <property type="entry name" value="Radical_SAM_PqqE_MftC-like"/>
</dbReference>
<reference evidence="7" key="1">
    <citation type="journal article" date="2021" name="PeerJ">
        <title>Extensive microbial diversity within the chicken gut microbiome revealed by metagenomics and culture.</title>
        <authorList>
            <person name="Gilroy R."/>
            <person name="Ravi A."/>
            <person name="Getino M."/>
            <person name="Pursley I."/>
            <person name="Horton D.L."/>
            <person name="Alikhan N.F."/>
            <person name="Baker D."/>
            <person name="Gharbi K."/>
            <person name="Hall N."/>
            <person name="Watson M."/>
            <person name="Adriaenssens E.M."/>
            <person name="Foster-Nyarko E."/>
            <person name="Jarju S."/>
            <person name="Secka A."/>
            <person name="Antonio M."/>
            <person name="Oren A."/>
            <person name="Chaudhuri R.R."/>
            <person name="La Ragione R."/>
            <person name="Hildebrand F."/>
            <person name="Pallen M.J."/>
        </authorList>
    </citation>
    <scope>NUCLEOTIDE SEQUENCE</scope>
    <source>
        <strain evidence="7">14975</strain>
    </source>
</reference>